<dbReference type="AlphaFoldDB" id="A0A9X3Z4F7"/>
<protein>
    <submittedName>
        <fullName evidence="5">Spore germination protein</fullName>
    </submittedName>
</protein>
<dbReference type="PANTHER" id="PTHR22550:SF5">
    <property type="entry name" value="LEUCINE ZIPPER PROTEIN 4"/>
    <property type="match status" value="1"/>
</dbReference>
<dbReference type="EMBL" id="JAPYYP010000018">
    <property type="protein sequence ID" value="MDA5109550.1"/>
    <property type="molecule type" value="Genomic_DNA"/>
</dbReference>
<feature type="transmembrane region" description="Helical" evidence="4">
    <location>
        <begin position="319"/>
        <end position="340"/>
    </location>
</feature>
<evidence type="ECO:0000256" key="2">
    <source>
        <dbReference type="ARBA" id="ARBA00023136"/>
    </source>
</evidence>
<comment type="similarity">
    <text evidence="1">Belongs to the GerABKA family.</text>
</comment>
<dbReference type="InterPro" id="IPR050768">
    <property type="entry name" value="UPF0353/GerABKA_families"/>
</dbReference>
<proteinExistence type="inferred from homology"/>
<keyword evidence="2 4" id="KW-0472">Membrane</keyword>
<organism evidence="5 6">
    <name type="scientific">Brevibacillus thermoruber</name>
    <dbReference type="NCBI Taxonomy" id="33942"/>
    <lineage>
        <taxon>Bacteria</taxon>
        <taxon>Bacillati</taxon>
        <taxon>Bacillota</taxon>
        <taxon>Bacilli</taxon>
        <taxon>Bacillales</taxon>
        <taxon>Paenibacillaceae</taxon>
        <taxon>Brevibacillus</taxon>
    </lineage>
</organism>
<dbReference type="PIRSF" id="PIRSF005690">
    <property type="entry name" value="GerBA"/>
    <property type="match status" value="1"/>
</dbReference>
<evidence type="ECO:0000256" key="3">
    <source>
        <dbReference type="SAM" id="MobiDB-lite"/>
    </source>
</evidence>
<reference evidence="5" key="1">
    <citation type="submission" date="2022-12" db="EMBL/GenBank/DDBJ databases">
        <title>Draft genome sequence of the thermophilic strain Brevibacillus thermoruber HT42, isolated from Los Humeros, Puebla, Mexico, with biotechnological potential.</title>
        <authorList>
            <person name="Lara Sanchez J."/>
            <person name="Solis Palacios R."/>
            <person name="Bustos Baena A.S."/>
            <person name="Ruz Baez A.E."/>
            <person name="Espinosa Luna G."/>
            <person name="Oliart Ros R.M."/>
        </authorList>
    </citation>
    <scope>NUCLEOTIDE SEQUENCE</scope>
    <source>
        <strain evidence="5">HT42</strain>
    </source>
</reference>
<evidence type="ECO:0000256" key="1">
    <source>
        <dbReference type="ARBA" id="ARBA00005278"/>
    </source>
</evidence>
<keyword evidence="4" id="KW-0812">Transmembrane</keyword>
<name>A0A9X3Z4F7_9BACL</name>
<comment type="caution">
    <text evidence="5">The sequence shown here is derived from an EMBL/GenBank/DDBJ whole genome shotgun (WGS) entry which is preliminary data.</text>
</comment>
<dbReference type="RefSeq" id="WP_029098565.1">
    <property type="nucleotide sequence ID" value="NZ_JAPYYP010000018.1"/>
</dbReference>
<sequence>MFRKYMRPTKTMASQLKRRPQQTPALSTPLFARLEENLSAIKQTLGNPQDLIVRPFTIDNASQACAVVCIDGLVDSDLINDKVVKHIQLMLPASGKTLPPPGEEMLTFLLNEVLSTIEVKRETTFEAMYDRVLAGDTALFVDGAAQTILIDSRGWETRSIDEPVSEGLVRGPREGFTENIRDNTMLVRRRVRDCQLRFDTMTVGRRSKTDLIIAYMQDIAHPAIVQEVKRRLATIDVDEVEESGFIEQWIEDDFLSPFPQCQVTERPDKVASALFQGRVAILLDGSPMGLIVPVTLSVMLHSPEDFYERWIVGTLARMLRYIAAFLAVFSPALYVALVTYHPGLIPSDLAFSIAATREGVPFPAFVEALLMVATMELLQEAGLRLPKPIGQTVGIVGGLVIGESAVSAGLVSPVMVIVVALTAIASFAIPAYNLALTFRMIRFGVMFAAAVFGLYGVVLTFIAIFIHLANLTSLGVPYLTPFAPQLLHDWKDLVLRAPVTFMRKRPETAQPTDDTRMKTGDAP</sequence>
<evidence type="ECO:0000313" key="5">
    <source>
        <dbReference type="EMBL" id="MDA5109550.1"/>
    </source>
</evidence>
<gene>
    <name evidence="5" type="ORF">O3V59_14365</name>
</gene>
<dbReference type="Pfam" id="PF03323">
    <property type="entry name" value="GerA"/>
    <property type="match status" value="1"/>
</dbReference>
<feature type="transmembrane region" description="Helical" evidence="4">
    <location>
        <begin position="414"/>
        <end position="435"/>
    </location>
</feature>
<feature type="region of interest" description="Disordered" evidence="3">
    <location>
        <begin position="1"/>
        <end position="23"/>
    </location>
</feature>
<evidence type="ECO:0000313" key="6">
    <source>
        <dbReference type="Proteomes" id="UP001151071"/>
    </source>
</evidence>
<dbReference type="PANTHER" id="PTHR22550">
    <property type="entry name" value="SPORE GERMINATION PROTEIN"/>
    <property type="match status" value="1"/>
</dbReference>
<keyword evidence="6" id="KW-1185">Reference proteome</keyword>
<dbReference type="GO" id="GO:0009847">
    <property type="term" value="P:spore germination"/>
    <property type="evidence" value="ECO:0007669"/>
    <property type="project" value="InterPro"/>
</dbReference>
<dbReference type="InterPro" id="IPR004995">
    <property type="entry name" value="Spore_Ger"/>
</dbReference>
<evidence type="ECO:0000256" key="4">
    <source>
        <dbReference type="SAM" id="Phobius"/>
    </source>
</evidence>
<dbReference type="GO" id="GO:0016020">
    <property type="term" value="C:membrane"/>
    <property type="evidence" value="ECO:0007669"/>
    <property type="project" value="InterPro"/>
</dbReference>
<feature type="transmembrane region" description="Helical" evidence="4">
    <location>
        <begin position="447"/>
        <end position="469"/>
    </location>
</feature>
<keyword evidence="4" id="KW-1133">Transmembrane helix</keyword>
<accession>A0A9X3Z4F7</accession>
<dbReference type="Proteomes" id="UP001151071">
    <property type="component" value="Unassembled WGS sequence"/>
</dbReference>